<dbReference type="AlphaFoldDB" id="A0A0D8I791"/>
<dbReference type="Pfam" id="PF00877">
    <property type="entry name" value="NLPC_P60"/>
    <property type="match status" value="1"/>
</dbReference>
<reference evidence="5 6" key="1">
    <citation type="submission" date="2014-10" db="EMBL/GenBank/DDBJ databases">
        <title>Genome sequence of Clostridium aceticum DSM 1496.</title>
        <authorList>
            <person name="Poehlein A."/>
            <person name="Schiel-Bengelsdorf B."/>
            <person name="Gottschalk G."/>
            <person name="Duerre P."/>
            <person name="Daniel R."/>
        </authorList>
    </citation>
    <scope>NUCLEOTIDE SEQUENCE [LARGE SCALE GENOMIC DNA]</scope>
    <source>
        <strain evidence="5 6">DSM 1496</strain>
    </source>
</reference>
<dbReference type="EMBL" id="CP009687">
    <property type="protein sequence ID" value="AKL94318.1"/>
    <property type="molecule type" value="Genomic_DNA"/>
</dbReference>
<evidence type="ECO:0000256" key="2">
    <source>
        <dbReference type="ARBA" id="ARBA00022670"/>
    </source>
</evidence>
<dbReference type="InterPro" id="IPR038765">
    <property type="entry name" value="Papain-like_cys_pep_sf"/>
</dbReference>
<dbReference type="GO" id="GO:0006508">
    <property type="term" value="P:proteolysis"/>
    <property type="evidence" value="ECO:0007669"/>
    <property type="project" value="UniProtKB-KW"/>
</dbReference>
<dbReference type="Gene3D" id="3.90.1720.10">
    <property type="entry name" value="endopeptidase domain like (from Nostoc punctiforme)"/>
    <property type="match status" value="1"/>
</dbReference>
<dbReference type="Proteomes" id="UP000035704">
    <property type="component" value="Chromosome"/>
</dbReference>
<dbReference type="STRING" id="84022.CACET_c08080"/>
<dbReference type="PANTHER" id="PTHR47053">
    <property type="entry name" value="MUREIN DD-ENDOPEPTIDASE MEPH-RELATED"/>
    <property type="match status" value="1"/>
</dbReference>
<keyword evidence="4" id="KW-0788">Thiol protease</keyword>
<accession>A0A0D8I791</accession>
<sequence length="144" mass="16645">MKERISSYSIEKLVDQFRNVPFVHNGRSVEKGVDCLGLVILFYKEFGINLPSDDGVTIEKDWYRKDPERLIRGIKGLGGINIEVDQLQPLDLVYFAINRHIITHTGIMINNKEFLHTRPIIGVSKDPLEGKWKRRFKGALRLLQ</sequence>
<evidence type="ECO:0000256" key="1">
    <source>
        <dbReference type="ARBA" id="ARBA00007074"/>
    </source>
</evidence>
<dbReference type="InterPro" id="IPR051202">
    <property type="entry name" value="Peptidase_C40"/>
</dbReference>
<dbReference type="KEGG" id="cace:CACET_c08080"/>
<name>A0A0D8I791_9CLOT</name>
<dbReference type="OrthoDB" id="9808890at2"/>
<dbReference type="PROSITE" id="PS51935">
    <property type="entry name" value="NLPC_P60"/>
    <property type="match status" value="1"/>
</dbReference>
<dbReference type="InterPro" id="IPR000064">
    <property type="entry name" value="NLP_P60_dom"/>
</dbReference>
<evidence type="ECO:0000256" key="4">
    <source>
        <dbReference type="ARBA" id="ARBA00022807"/>
    </source>
</evidence>
<keyword evidence="2" id="KW-0645">Protease</keyword>
<keyword evidence="6" id="KW-1185">Reference proteome</keyword>
<organism evidence="5 6">
    <name type="scientific">Clostridium aceticum</name>
    <dbReference type="NCBI Taxonomy" id="84022"/>
    <lineage>
        <taxon>Bacteria</taxon>
        <taxon>Bacillati</taxon>
        <taxon>Bacillota</taxon>
        <taxon>Clostridia</taxon>
        <taxon>Eubacteriales</taxon>
        <taxon>Clostridiaceae</taxon>
        <taxon>Clostridium</taxon>
    </lineage>
</organism>
<dbReference type="RefSeq" id="WP_044825805.1">
    <property type="nucleotide sequence ID" value="NZ_CP009687.1"/>
</dbReference>
<dbReference type="GO" id="GO:0008234">
    <property type="term" value="F:cysteine-type peptidase activity"/>
    <property type="evidence" value="ECO:0007669"/>
    <property type="project" value="UniProtKB-KW"/>
</dbReference>
<dbReference type="PANTHER" id="PTHR47053:SF1">
    <property type="entry name" value="MUREIN DD-ENDOPEPTIDASE MEPH-RELATED"/>
    <property type="match status" value="1"/>
</dbReference>
<keyword evidence="3" id="KW-0378">Hydrolase</keyword>
<evidence type="ECO:0000313" key="6">
    <source>
        <dbReference type="Proteomes" id="UP000035704"/>
    </source>
</evidence>
<proteinExistence type="inferred from homology"/>
<dbReference type="SUPFAM" id="SSF54001">
    <property type="entry name" value="Cysteine proteinases"/>
    <property type="match status" value="1"/>
</dbReference>
<comment type="similarity">
    <text evidence="1">Belongs to the peptidase C40 family.</text>
</comment>
<protein>
    <submittedName>
        <fullName evidence="5">NLP/P60 protein</fullName>
    </submittedName>
</protein>
<dbReference type="PATRIC" id="fig|84022.5.peg.1300"/>
<gene>
    <name evidence="5" type="ORF">CACET_c08080</name>
</gene>
<evidence type="ECO:0000256" key="3">
    <source>
        <dbReference type="ARBA" id="ARBA00022801"/>
    </source>
</evidence>
<evidence type="ECO:0000313" key="5">
    <source>
        <dbReference type="EMBL" id="AKL94318.1"/>
    </source>
</evidence>